<dbReference type="EMBL" id="VRZA01000001">
    <property type="protein sequence ID" value="TXS96240.1"/>
    <property type="molecule type" value="Genomic_DNA"/>
</dbReference>
<keyword evidence="3" id="KW-1185">Reference proteome</keyword>
<feature type="signal peptide" evidence="1">
    <location>
        <begin position="1"/>
        <end position="19"/>
    </location>
</feature>
<dbReference type="Gene3D" id="3.40.710.10">
    <property type="entry name" value="DD-peptidase/beta-lactamase superfamily"/>
    <property type="match status" value="1"/>
</dbReference>
<gene>
    <name evidence="2" type="ORF">FV139_01695</name>
</gene>
<dbReference type="SUPFAM" id="SSF56601">
    <property type="entry name" value="beta-lactamase/transpeptidase-like"/>
    <property type="match status" value="1"/>
</dbReference>
<dbReference type="AlphaFoldDB" id="A0A5C9A9B9"/>
<sequence>MSRILFALLLLCAVNFAGAWPLDGYPDTGIRRVEGSRLANEGLVNDIRQPPGALLPTSAVQLRLRDYPDLAIPAPDPDFTAEVLGLLGDEVDRYALALLDLTDPNAPVYAEYRGDAAQNVGSVGKVIAALGLFQALAETWPDPVQRQQVLRDTALVADDFSQSDHHTIRLFDVAQRTLQRRPMQIGDTGSLWEYLDWTLSVSSNSAAAMVQRDAMMMRALGRGYPPAPAAVDGFFRERSRAELTRLYQQTFWDPVTANGMSLGAFRQGSFFTRGGKRRVDGGGDSYATPRGLLDFALKMEQGKLVDPWSSLQLKRLLYVTERRIRYASAPELKNAAVYFKTGSLYRCKAEEGFECHPYHGNVYNYMNALAIVEEPVEGAAGERQLHYIAVLLSNVLRRNGAVDHQRVGGAIHEMLRRRHQPHESLVSAAAQAGAAPGH</sequence>
<dbReference type="RefSeq" id="WP_148066508.1">
    <property type="nucleotide sequence ID" value="NZ_VRZA01000001.1"/>
</dbReference>
<accession>A0A5C9A9B9</accession>
<name>A0A5C9A9B9_9GAMM</name>
<organism evidence="2 3">
    <name type="scientific">Parahaliea maris</name>
    <dbReference type="NCBI Taxonomy" id="2716870"/>
    <lineage>
        <taxon>Bacteria</taxon>
        <taxon>Pseudomonadati</taxon>
        <taxon>Pseudomonadota</taxon>
        <taxon>Gammaproteobacteria</taxon>
        <taxon>Cellvibrionales</taxon>
        <taxon>Halieaceae</taxon>
        <taxon>Parahaliea</taxon>
    </lineage>
</organism>
<evidence type="ECO:0000313" key="2">
    <source>
        <dbReference type="EMBL" id="TXS96240.1"/>
    </source>
</evidence>
<protein>
    <recommendedName>
        <fullName evidence="4">Serine hydrolase</fullName>
    </recommendedName>
</protein>
<dbReference type="InterPro" id="IPR012338">
    <property type="entry name" value="Beta-lactam/transpept-like"/>
</dbReference>
<dbReference type="Proteomes" id="UP000321039">
    <property type="component" value="Unassembled WGS sequence"/>
</dbReference>
<keyword evidence="1" id="KW-0732">Signal</keyword>
<proteinExistence type="predicted"/>
<feature type="chain" id="PRO_5022695876" description="Serine hydrolase" evidence="1">
    <location>
        <begin position="20"/>
        <end position="438"/>
    </location>
</feature>
<reference evidence="2 3" key="1">
    <citation type="submission" date="2019-08" db="EMBL/GenBank/DDBJ databases">
        <title>Parahaliea maris sp. nov., isolated from the surface seawater.</title>
        <authorList>
            <person name="Liu Y."/>
        </authorList>
    </citation>
    <scope>NUCLEOTIDE SEQUENCE [LARGE SCALE GENOMIC DNA]</scope>
    <source>
        <strain evidence="2 3">HSLHS9</strain>
    </source>
</reference>
<evidence type="ECO:0000256" key="1">
    <source>
        <dbReference type="SAM" id="SignalP"/>
    </source>
</evidence>
<comment type="caution">
    <text evidence="2">The sequence shown here is derived from an EMBL/GenBank/DDBJ whole genome shotgun (WGS) entry which is preliminary data.</text>
</comment>
<evidence type="ECO:0000313" key="3">
    <source>
        <dbReference type="Proteomes" id="UP000321039"/>
    </source>
</evidence>
<evidence type="ECO:0008006" key="4">
    <source>
        <dbReference type="Google" id="ProtNLM"/>
    </source>
</evidence>